<evidence type="ECO:0000259" key="13">
    <source>
        <dbReference type="Pfam" id="PF01717"/>
    </source>
</evidence>
<feature type="binding site" evidence="11">
    <location>
        <position position="563"/>
    </location>
    <ligand>
        <name>L-homocysteine</name>
        <dbReference type="ChEBI" id="CHEBI:58199"/>
    </ligand>
</feature>
<sequence>MATSVPSPTQIQAGFPAGTVLGYPRIGRRRELKKAVEAFWAGKTSADELEATARELRLATVRRLVELGLGADDASVPGSFSYYDQVLDVAASLGAIPSRFASLTDDAGRLDLAGYFTVARGQGDDAPLEMTKWFDTNYHYLVPEIGPDTPIRFVDDRIVREFVEAKEAGIVTRPVVVGPVTFLALSKAADDAASSVAGFRPLDRLDDVVAAYADLLRALAAAGAPWVQLDEPILVTDSVDVPFTELAAAVESAYRTLATDLRPAPNPGSLPTESSGSGEIPGSAQGARPAILVAAPFGGLQAGAEDDGGDARDGLALLAGTDVEAIAIDLVKGAVPTAADGGVPGLAGKTLVAGVIDGHNVWRADLAAKLEVVDALQTLGAGAVAVGTSTSLLHVPHDVEDEVFAEAGTASGTTLDPRLRDWLAFADQKVGEVATLARALTEGRDAVAAEIEASRAAVASRAAASGVVVPAVRERAAALTDSDFARGDYAERAAAQQERLNLPPLPTTTIGSFPQTPEIRRARALWTKGELSDADYTAAMREEIARVVALQEELGLDVLVHGEPERNDMVQYFAEHLDGFAVTANGWVQSYGSRCVRPPILWGDVTRPAPITVEWSAYTASLTEKPVKGMLTGPVTILAWSFVRDDQPLGDTANQVGLALRDEIADLEAAGIGIVQVDEPALRELLPLRRADQPAYLDWSVGSFRLATSGVEAATQIHTHLCYSEFGEVIGAIDGLDADVTSVEAARSRMEIVPELRDAGYSRGIGPGVYDIHSPRVPSTEEVTELLELAVKSIDPTVVWVNPDCGLKTRRYEETVPSLEHLVAAAKAVRATLG</sequence>
<feature type="binding site" evidence="11">
    <location>
        <begin position="510"/>
        <end position="512"/>
    </location>
    <ligand>
        <name>L-homocysteine</name>
        <dbReference type="ChEBI" id="CHEBI:58199"/>
    </ligand>
</feature>
<keyword evidence="9 11" id="KW-0862">Zinc</keyword>
<feature type="binding site" evidence="11">
    <location>
        <position position="563"/>
    </location>
    <ligand>
        <name>L-methionine</name>
        <dbReference type="ChEBI" id="CHEBI:57844"/>
    </ligand>
</feature>
<organism evidence="15">
    <name type="scientific">Cellulosimicrobium sp. ES-005</name>
    <dbReference type="NCBI Taxonomy" id="3163031"/>
    <lineage>
        <taxon>Bacteria</taxon>
        <taxon>Bacillati</taxon>
        <taxon>Actinomycetota</taxon>
        <taxon>Actinomycetes</taxon>
        <taxon>Micrococcales</taxon>
        <taxon>Promicromonosporaceae</taxon>
        <taxon>Cellulosimicrobium</taxon>
    </lineage>
</organism>
<gene>
    <name evidence="11 15" type="primary">metE</name>
    <name evidence="15" type="ORF">ABRQ22_11820</name>
</gene>
<dbReference type="RefSeq" id="WP_353706870.1">
    <property type="nucleotide sequence ID" value="NZ_CP159290.1"/>
</dbReference>
<dbReference type="CDD" id="cd03311">
    <property type="entry name" value="CIMS_C_terminal_like"/>
    <property type="match status" value="1"/>
</dbReference>
<keyword evidence="4 11" id="KW-0489">Methyltransferase</keyword>
<feature type="domain" description="Cobalamin-independent methionine synthase MetE N-terminal" evidence="14">
    <location>
        <begin position="19"/>
        <end position="259"/>
    </location>
</feature>
<comment type="cofactor">
    <cofactor evidence="11">
        <name>Zn(2+)</name>
        <dbReference type="ChEBI" id="CHEBI:29105"/>
    </cofactor>
    <text evidence="11">Binds 1 zinc ion per subunit.</text>
</comment>
<feature type="region of interest" description="Disordered" evidence="12">
    <location>
        <begin position="260"/>
        <end position="284"/>
    </location>
</feature>
<dbReference type="AlphaFoldDB" id="A0AAU8FY38"/>
<dbReference type="SUPFAM" id="SSF51726">
    <property type="entry name" value="UROD/MetE-like"/>
    <property type="match status" value="2"/>
</dbReference>
<evidence type="ECO:0000259" key="14">
    <source>
        <dbReference type="Pfam" id="PF08267"/>
    </source>
</evidence>
<feature type="binding site" evidence="11">
    <location>
        <position position="805"/>
    </location>
    <ligand>
        <name>Zn(2+)</name>
        <dbReference type="ChEBI" id="CHEBI:29105"/>
        <note>catalytic</note>
    </ligand>
</feature>
<evidence type="ECO:0000256" key="7">
    <source>
        <dbReference type="ARBA" id="ARBA00022723"/>
    </source>
</evidence>
<dbReference type="GO" id="GO:0003871">
    <property type="term" value="F:5-methyltetrahydropteroyltriglutamate-homocysteine S-methyltransferase activity"/>
    <property type="evidence" value="ECO:0007669"/>
    <property type="project" value="UniProtKB-UniRule"/>
</dbReference>
<keyword evidence="8 11" id="KW-0677">Repeat</keyword>
<feature type="domain" description="Cobalamin-independent methionine synthase MetE C-terminal/archaeal" evidence="13">
    <location>
        <begin position="505"/>
        <end position="827"/>
    </location>
</feature>
<dbReference type="GO" id="GO:0008270">
    <property type="term" value="F:zinc ion binding"/>
    <property type="evidence" value="ECO:0007669"/>
    <property type="project" value="InterPro"/>
</dbReference>
<dbReference type="GO" id="GO:0009086">
    <property type="term" value="P:methionine biosynthetic process"/>
    <property type="evidence" value="ECO:0007669"/>
    <property type="project" value="UniProtKB-UniRule"/>
</dbReference>
<keyword evidence="10 11" id="KW-0486">Methionine biosynthesis</keyword>
<evidence type="ECO:0000256" key="12">
    <source>
        <dbReference type="SAM" id="MobiDB-lite"/>
    </source>
</evidence>
<feature type="domain" description="Cobalamin-independent methionine synthase MetE N-terminal" evidence="14">
    <location>
        <begin position="310"/>
        <end position="378"/>
    </location>
</feature>
<comment type="pathway">
    <text evidence="2 11">Amino-acid biosynthesis; L-methionine biosynthesis via de novo pathway; L-methionine from L-homocysteine (MetE route): step 1/1.</text>
</comment>
<dbReference type="GO" id="GO:0032259">
    <property type="term" value="P:methylation"/>
    <property type="evidence" value="ECO:0007669"/>
    <property type="project" value="UniProtKB-KW"/>
</dbReference>
<evidence type="ECO:0000256" key="10">
    <source>
        <dbReference type="ARBA" id="ARBA00023167"/>
    </source>
</evidence>
<dbReference type="InterPro" id="IPR038071">
    <property type="entry name" value="UROD/MetE-like_sf"/>
</dbReference>
<feature type="binding site" evidence="11">
    <location>
        <position position="640"/>
    </location>
    <ligand>
        <name>5-methyltetrahydropteroyltri-L-glutamate</name>
        <dbReference type="ChEBI" id="CHEBI:58207"/>
    </ligand>
</feature>
<comment type="function">
    <text evidence="1 11">Catalyzes the transfer of a methyl group from 5-methyltetrahydrofolate to homocysteine resulting in methionine formation.</text>
</comment>
<accession>A0AAU8FY38</accession>
<dbReference type="NCBIfam" id="NF003556">
    <property type="entry name" value="PRK05222.1"/>
    <property type="match status" value="1"/>
</dbReference>
<keyword evidence="6 11" id="KW-0808">Transferase</keyword>
<evidence type="ECO:0000256" key="9">
    <source>
        <dbReference type="ARBA" id="ARBA00022833"/>
    </source>
</evidence>
<feature type="binding site" evidence="11">
    <location>
        <position position="132"/>
    </location>
    <ligand>
        <name>5-methyltetrahydropteroyltri-L-glutamate</name>
        <dbReference type="ChEBI" id="CHEBI:58207"/>
    </ligand>
</feature>
<feature type="binding site" evidence="11">
    <location>
        <begin position="30"/>
        <end position="33"/>
    </location>
    <ligand>
        <name>5-methyltetrahydropteroyltri-L-glutamate</name>
        <dbReference type="ChEBI" id="CHEBI:58207"/>
    </ligand>
</feature>
<feature type="binding site" evidence="11">
    <location>
        <position position="744"/>
    </location>
    <ligand>
        <name>Zn(2+)</name>
        <dbReference type="ChEBI" id="CHEBI:29105"/>
        <note>catalytic</note>
    </ligand>
</feature>
<feature type="binding site" evidence="11">
    <location>
        <position position="720"/>
    </location>
    <ligand>
        <name>Zn(2+)</name>
        <dbReference type="ChEBI" id="CHEBI:29105"/>
        <note>catalytic</note>
    </ligand>
</feature>
<evidence type="ECO:0000313" key="15">
    <source>
        <dbReference type="EMBL" id="XCH28294.1"/>
    </source>
</evidence>
<comment type="catalytic activity">
    <reaction evidence="11">
        <text>5-methyltetrahydropteroyltri-L-glutamate + L-homocysteine = tetrahydropteroyltri-L-glutamate + L-methionine</text>
        <dbReference type="Rhea" id="RHEA:21196"/>
        <dbReference type="ChEBI" id="CHEBI:57844"/>
        <dbReference type="ChEBI" id="CHEBI:58140"/>
        <dbReference type="ChEBI" id="CHEBI:58199"/>
        <dbReference type="ChEBI" id="CHEBI:58207"/>
        <dbReference type="EC" id="2.1.1.14"/>
    </reaction>
</comment>
<dbReference type="InterPro" id="IPR002629">
    <property type="entry name" value="Met_Synth_C/arc"/>
</dbReference>
<keyword evidence="5 11" id="KW-0028">Amino-acid biosynthesis</keyword>
<feature type="binding site" evidence="11">
    <location>
        <position position="678"/>
    </location>
    <ligand>
        <name>L-methionine</name>
        <dbReference type="ChEBI" id="CHEBI:57844"/>
    </ligand>
</feature>
<dbReference type="InterPro" id="IPR006276">
    <property type="entry name" value="Cobalamin-indep_Met_synthase"/>
</dbReference>
<dbReference type="Gene3D" id="3.20.20.210">
    <property type="match status" value="2"/>
</dbReference>
<dbReference type="EC" id="2.1.1.14" evidence="11"/>
<evidence type="ECO:0000256" key="11">
    <source>
        <dbReference type="HAMAP-Rule" id="MF_00172"/>
    </source>
</evidence>
<evidence type="ECO:0000256" key="5">
    <source>
        <dbReference type="ARBA" id="ARBA00022605"/>
    </source>
</evidence>
<evidence type="ECO:0000256" key="4">
    <source>
        <dbReference type="ARBA" id="ARBA00022603"/>
    </source>
</evidence>
<feature type="binding site" evidence="11">
    <location>
        <begin position="510"/>
        <end position="512"/>
    </location>
    <ligand>
        <name>L-methionine</name>
        <dbReference type="ChEBI" id="CHEBI:57844"/>
    </ligand>
</feature>
<evidence type="ECO:0000256" key="2">
    <source>
        <dbReference type="ARBA" id="ARBA00004681"/>
    </source>
</evidence>
<name>A0AAU8FY38_9MICO</name>
<dbReference type="Pfam" id="PF08267">
    <property type="entry name" value="Meth_synt_1"/>
    <property type="match status" value="2"/>
</dbReference>
<protein>
    <recommendedName>
        <fullName evidence="11">5-methyltetrahydropteroyltriglutamate--homocysteine methyltransferase</fullName>
        <ecNumber evidence="11">2.1.1.14</ecNumber>
    </recommendedName>
    <alternativeName>
        <fullName evidence="11">Cobalamin-independent methionine synthase</fullName>
    </alternativeName>
    <alternativeName>
        <fullName evidence="11">Methionine synthase, vitamin-B12 independent isozyme</fullName>
    </alternativeName>
</protein>
<feature type="binding site" evidence="11">
    <location>
        <position position="684"/>
    </location>
    <ligand>
        <name>5-methyltetrahydropteroyltri-L-glutamate</name>
        <dbReference type="ChEBI" id="CHEBI:58207"/>
    </ligand>
</feature>
<dbReference type="CDD" id="cd03312">
    <property type="entry name" value="CIMS_N_terminal_like"/>
    <property type="match status" value="1"/>
</dbReference>
<evidence type="ECO:0000256" key="8">
    <source>
        <dbReference type="ARBA" id="ARBA00022737"/>
    </source>
</evidence>
<dbReference type="Pfam" id="PF01717">
    <property type="entry name" value="Meth_synt_2"/>
    <property type="match status" value="1"/>
</dbReference>
<evidence type="ECO:0000256" key="6">
    <source>
        <dbReference type="ARBA" id="ARBA00022679"/>
    </source>
</evidence>
<feature type="binding site" evidence="11">
    <location>
        <position position="722"/>
    </location>
    <ligand>
        <name>Zn(2+)</name>
        <dbReference type="ChEBI" id="CHEBI:29105"/>
        <note>catalytic</note>
    </ligand>
</feature>
<feature type="active site" description="Proton donor" evidence="11">
    <location>
        <position position="773"/>
    </location>
</feature>
<comment type="similarity">
    <text evidence="3 11">Belongs to the vitamin-B12 independent methionine synthase family.</text>
</comment>
<feature type="binding site" evidence="11">
    <location>
        <begin position="594"/>
        <end position="595"/>
    </location>
    <ligand>
        <name>5-methyltetrahydropteroyltri-L-glutamate</name>
        <dbReference type="ChEBI" id="CHEBI:58207"/>
    </ligand>
</feature>
<feature type="binding site" evidence="11">
    <location>
        <position position="678"/>
    </location>
    <ligand>
        <name>L-homocysteine</name>
        <dbReference type="ChEBI" id="CHEBI:58199"/>
    </ligand>
</feature>
<dbReference type="EMBL" id="CP159290">
    <property type="protein sequence ID" value="XCH28294.1"/>
    <property type="molecule type" value="Genomic_DNA"/>
</dbReference>
<reference evidence="15" key="1">
    <citation type="submission" date="2024-06" db="EMBL/GenBank/DDBJ databases">
        <title>Complete genome sequence of the cellulolytic actinobacterium, Cellulosimicrobium ES-005.</title>
        <authorList>
            <person name="Matthews C.T."/>
            <person name="Underwood K.D."/>
            <person name="Ghanchi K.M."/>
            <person name="Fields S.D."/>
            <person name="Gardner S.G."/>
        </authorList>
    </citation>
    <scope>NUCLEOTIDE SEQUENCE</scope>
    <source>
        <strain evidence="15">ES-005</strain>
    </source>
</reference>
<proteinExistence type="inferred from homology"/>
<dbReference type="PANTHER" id="PTHR30519">
    <property type="entry name" value="5-METHYLTETRAHYDROPTEROYLTRIGLUTAMATE--HOMOCYSTEINE METHYLTRANSFERASE"/>
    <property type="match status" value="1"/>
</dbReference>
<keyword evidence="7 11" id="KW-0479">Metal-binding</keyword>
<evidence type="ECO:0000256" key="3">
    <source>
        <dbReference type="ARBA" id="ARBA00009553"/>
    </source>
</evidence>
<dbReference type="HAMAP" id="MF_00172">
    <property type="entry name" value="Meth_synth"/>
    <property type="match status" value="1"/>
</dbReference>
<dbReference type="InterPro" id="IPR013215">
    <property type="entry name" value="Cbl-indep_Met_Synth_N"/>
</dbReference>
<evidence type="ECO:0000256" key="1">
    <source>
        <dbReference type="ARBA" id="ARBA00002777"/>
    </source>
</evidence>